<keyword evidence="10" id="KW-0961">Cell wall biogenesis/degradation</keyword>
<dbReference type="PANTHER" id="PTHR30417:SF4">
    <property type="entry name" value="1,6-ANHYDRO-N-ACETYLMURAMYL-L-ALANINE AMIDASE AMPD"/>
    <property type="match status" value="1"/>
</dbReference>
<evidence type="ECO:0000256" key="5">
    <source>
        <dbReference type="ARBA" id="ARBA00011901"/>
    </source>
</evidence>
<evidence type="ECO:0000256" key="2">
    <source>
        <dbReference type="ARBA" id="ARBA00001947"/>
    </source>
</evidence>
<gene>
    <name evidence="14" type="primary">ampD</name>
    <name evidence="14" type="ORF">E4L96_03260</name>
</gene>
<reference evidence="14 15" key="1">
    <citation type="submission" date="2019-03" db="EMBL/GenBank/DDBJ databases">
        <title>Draft Genome Sequence of Massilia arenosa sp. nov., a Novel Massilia Species Isolated from a Sandy-loam Maize Soil.</title>
        <authorList>
            <person name="Raths R."/>
            <person name="Peta V."/>
            <person name="Bucking H."/>
        </authorList>
    </citation>
    <scope>NUCLEOTIDE SEQUENCE [LARGE SCALE GENOMIC DNA]</scope>
    <source>
        <strain evidence="14 15">MC02</strain>
    </source>
</reference>
<comment type="similarity">
    <text evidence="4">Belongs to the N-acetylmuramoyl-L-alanine amidase 2 family.</text>
</comment>
<comment type="caution">
    <text evidence="14">The sequence shown here is derived from an EMBL/GenBank/DDBJ whole genome shotgun (WGS) entry which is preliminary data.</text>
</comment>
<dbReference type="NCBIfam" id="NF008758">
    <property type="entry name" value="PRK11789.1"/>
    <property type="match status" value="1"/>
</dbReference>
<evidence type="ECO:0000256" key="9">
    <source>
        <dbReference type="ARBA" id="ARBA00022833"/>
    </source>
</evidence>
<dbReference type="PANTHER" id="PTHR30417">
    <property type="entry name" value="N-ACETYLMURAMOYL-L-ALANINE AMIDASE AMID"/>
    <property type="match status" value="1"/>
</dbReference>
<evidence type="ECO:0000313" key="14">
    <source>
        <dbReference type="EMBL" id="TFW27835.1"/>
    </source>
</evidence>
<keyword evidence="6" id="KW-0963">Cytoplasm</keyword>
<evidence type="ECO:0000256" key="3">
    <source>
        <dbReference type="ARBA" id="ARBA00004496"/>
    </source>
</evidence>
<dbReference type="GO" id="GO:0009254">
    <property type="term" value="P:peptidoglycan turnover"/>
    <property type="evidence" value="ECO:0007669"/>
    <property type="project" value="TreeGrafter"/>
</dbReference>
<evidence type="ECO:0000256" key="4">
    <source>
        <dbReference type="ARBA" id="ARBA00007553"/>
    </source>
</evidence>
<keyword evidence="9" id="KW-0862">Zinc</keyword>
<feature type="domain" description="N-acetylmuramoyl-L-alanine amidase" evidence="13">
    <location>
        <begin position="29"/>
        <end position="177"/>
    </location>
</feature>
<dbReference type="EMBL" id="SPVF01000046">
    <property type="protein sequence ID" value="TFW27835.1"/>
    <property type="molecule type" value="Genomic_DNA"/>
</dbReference>
<evidence type="ECO:0000256" key="6">
    <source>
        <dbReference type="ARBA" id="ARBA00022490"/>
    </source>
</evidence>
<dbReference type="InterPro" id="IPR036505">
    <property type="entry name" value="Amidase/PGRP_sf"/>
</dbReference>
<evidence type="ECO:0000256" key="8">
    <source>
        <dbReference type="ARBA" id="ARBA00022801"/>
    </source>
</evidence>
<dbReference type="GO" id="GO:0046872">
    <property type="term" value="F:metal ion binding"/>
    <property type="evidence" value="ECO:0007669"/>
    <property type="project" value="UniProtKB-KW"/>
</dbReference>
<evidence type="ECO:0000256" key="11">
    <source>
        <dbReference type="ARBA" id="ARBA00039257"/>
    </source>
</evidence>
<organism evidence="14 15">
    <name type="scientific">Zemynaea arenosa</name>
    <dbReference type="NCBI Taxonomy" id="2561931"/>
    <lineage>
        <taxon>Bacteria</taxon>
        <taxon>Pseudomonadati</taxon>
        <taxon>Pseudomonadota</taxon>
        <taxon>Betaproteobacteria</taxon>
        <taxon>Burkholderiales</taxon>
        <taxon>Oxalobacteraceae</taxon>
        <taxon>Telluria group</taxon>
        <taxon>Zemynaea</taxon>
    </lineage>
</organism>
<dbReference type="Gene3D" id="3.40.80.10">
    <property type="entry name" value="Peptidoglycan recognition protein-like"/>
    <property type="match status" value="1"/>
</dbReference>
<dbReference type="RefSeq" id="WP_135205797.1">
    <property type="nucleotide sequence ID" value="NZ_SPVF01000046.1"/>
</dbReference>
<protein>
    <recommendedName>
        <fullName evidence="11">1,6-anhydro-N-acetylmuramyl-L-alanine amidase AmpD</fullName>
        <ecNumber evidence="5">3.5.1.28</ecNumber>
    </recommendedName>
    <alternativeName>
        <fullName evidence="12">N-acetylmuramoyl-L-alanine amidase</fullName>
    </alternativeName>
</protein>
<comment type="cofactor">
    <cofactor evidence="2">
        <name>Zn(2+)</name>
        <dbReference type="ChEBI" id="CHEBI:29105"/>
    </cofactor>
</comment>
<dbReference type="GO" id="GO:0005737">
    <property type="term" value="C:cytoplasm"/>
    <property type="evidence" value="ECO:0007669"/>
    <property type="project" value="UniProtKB-SubCell"/>
</dbReference>
<dbReference type="AlphaFoldDB" id="A0A4Y9SME2"/>
<dbReference type="GO" id="GO:0008745">
    <property type="term" value="F:N-acetylmuramoyl-L-alanine amidase activity"/>
    <property type="evidence" value="ECO:0007669"/>
    <property type="project" value="UniProtKB-EC"/>
</dbReference>
<comment type="catalytic activity">
    <reaction evidence="1">
        <text>Hydrolyzes the link between N-acetylmuramoyl residues and L-amino acid residues in certain cell-wall glycopeptides.</text>
        <dbReference type="EC" id="3.5.1.28"/>
    </reaction>
</comment>
<dbReference type="EC" id="3.5.1.28" evidence="5"/>
<proteinExistence type="inferred from homology"/>
<dbReference type="SMART" id="SM00644">
    <property type="entry name" value="Ami_2"/>
    <property type="match status" value="1"/>
</dbReference>
<dbReference type="Pfam" id="PF01510">
    <property type="entry name" value="Amidase_2"/>
    <property type="match status" value="1"/>
</dbReference>
<evidence type="ECO:0000313" key="15">
    <source>
        <dbReference type="Proteomes" id="UP000298438"/>
    </source>
</evidence>
<keyword evidence="8 14" id="KW-0378">Hydrolase</keyword>
<dbReference type="InterPro" id="IPR002502">
    <property type="entry name" value="Amidase_domain"/>
</dbReference>
<dbReference type="OrthoDB" id="9794842at2"/>
<dbReference type="Proteomes" id="UP000298438">
    <property type="component" value="Unassembled WGS sequence"/>
</dbReference>
<evidence type="ECO:0000256" key="1">
    <source>
        <dbReference type="ARBA" id="ARBA00001561"/>
    </source>
</evidence>
<evidence type="ECO:0000256" key="10">
    <source>
        <dbReference type="ARBA" id="ARBA00023316"/>
    </source>
</evidence>
<dbReference type="SUPFAM" id="SSF55846">
    <property type="entry name" value="N-acetylmuramoyl-L-alanine amidase-like"/>
    <property type="match status" value="1"/>
</dbReference>
<comment type="subcellular location">
    <subcellularLocation>
        <location evidence="3">Cytoplasm</location>
    </subcellularLocation>
</comment>
<dbReference type="CDD" id="cd06583">
    <property type="entry name" value="PGRP"/>
    <property type="match status" value="1"/>
</dbReference>
<keyword evidence="7" id="KW-0479">Metal-binding</keyword>
<evidence type="ECO:0000256" key="12">
    <source>
        <dbReference type="ARBA" id="ARBA00042615"/>
    </source>
</evidence>
<accession>A0A4Y9SME2</accession>
<sequence>MTDRPPDEHDERSLISADGWYSSAHRYDSPNFDARPSGEAVTLLVIHNISLPAGQFGTPHVPDLFTNRIDFSAHATFDSLRGVQVSAHFLVRRDGRVVQFVSADQRAWHAGVSSFEGRENCNAFSVGIEVEGSDFVPFAAAQYVSLVTLARALLVRYPITAIMGHEHIAPGRKTDPGPWFDWPKFTNLLTDSHEKKPVLAHTHRPVRIVSSLAEVKLPG</sequence>
<evidence type="ECO:0000259" key="13">
    <source>
        <dbReference type="SMART" id="SM00644"/>
    </source>
</evidence>
<dbReference type="GO" id="GO:0071555">
    <property type="term" value="P:cell wall organization"/>
    <property type="evidence" value="ECO:0007669"/>
    <property type="project" value="UniProtKB-KW"/>
</dbReference>
<dbReference type="InterPro" id="IPR051206">
    <property type="entry name" value="NAMLAA_amidase_2"/>
</dbReference>
<keyword evidence="15" id="KW-1185">Reference proteome</keyword>
<dbReference type="GO" id="GO:0009253">
    <property type="term" value="P:peptidoglycan catabolic process"/>
    <property type="evidence" value="ECO:0007669"/>
    <property type="project" value="InterPro"/>
</dbReference>
<name>A0A4Y9SME2_9BURK</name>
<evidence type="ECO:0000256" key="7">
    <source>
        <dbReference type="ARBA" id="ARBA00022723"/>
    </source>
</evidence>